<dbReference type="STRING" id="526227.Mesil_1880"/>
<name>D7BGE0_ALLS1</name>
<gene>
    <name evidence="1" type="ordered locus">Mesil_1880</name>
</gene>
<dbReference type="KEGG" id="msv:Mesil_1880"/>
<sequence length="206" mass="22769">MRRPVAELYLPVSASGQGRNLVRVGESVSVDLEFGPEFLMHVFFAAPEEGEYRVRLVGGTGGLSRTIPAKTYENVRASRVALEILAEVGEGAGEISLSEPLRRWVRGAGPAYQALEALVLALDHTWRMLPGGEVWIGKEQWPRYDRVVKVARASHQSGHYTFPLEPELLPGTVLMGQYRGMEGVLGRVEQVIHRIGKEPCTEVFCS</sequence>
<protein>
    <submittedName>
        <fullName evidence="1">Uncharacterized protein</fullName>
    </submittedName>
</protein>
<dbReference type="HOGENOM" id="CLU_1330633_0_0_0"/>
<dbReference type="OrthoDB" id="26472at2"/>
<organism evidence="1 2">
    <name type="scientific">Allomeiothermus silvanus (strain ATCC 700542 / DSM 9946 / NBRC 106475 / NCIMB 13440 / VI-R2)</name>
    <name type="common">Thermus silvanus</name>
    <dbReference type="NCBI Taxonomy" id="526227"/>
    <lineage>
        <taxon>Bacteria</taxon>
        <taxon>Thermotogati</taxon>
        <taxon>Deinococcota</taxon>
        <taxon>Deinococci</taxon>
        <taxon>Thermales</taxon>
        <taxon>Thermaceae</taxon>
        <taxon>Allomeiothermus</taxon>
    </lineage>
</organism>
<evidence type="ECO:0000313" key="2">
    <source>
        <dbReference type="Proteomes" id="UP000001916"/>
    </source>
</evidence>
<keyword evidence="2" id="KW-1185">Reference proteome</keyword>
<reference evidence="1 2" key="1">
    <citation type="journal article" date="2010" name="Stand. Genomic Sci.">
        <title>Complete genome sequence of Meiothermus silvanus type strain (VI-R2).</title>
        <authorList>
            <person name="Sikorski J."/>
            <person name="Tindall B.J."/>
            <person name="Lowry S."/>
            <person name="Lucas S."/>
            <person name="Nolan M."/>
            <person name="Copeland A."/>
            <person name="Glavina Del Rio T."/>
            <person name="Tice H."/>
            <person name="Cheng J.F."/>
            <person name="Han C."/>
            <person name="Pitluck S."/>
            <person name="Liolios K."/>
            <person name="Ivanova N."/>
            <person name="Mavromatis K."/>
            <person name="Mikhailova N."/>
            <person name="Pati A."/>
            <person name="Goodwin L."/>
            <person name="Chen A."/>
            <person name="Palaniappan K."/>
            <person name="Land M."/>
            <person name="Hauser L."/>
            <person name="Chang Y.J."/>
            <person name="Jeffries C.D."/>
            <person name="Rohde M."/>
            <person name="Goker M."/>
            <person name="Woyke T."/>
            <person name="Bristow J."/>
            <person name="Eisen J.A."/>
            <person name="Markowitz V."/>
            <person name="Hugenholtz P."/>
            <person name="Kyrpides N.C."/>
            <person name="Klenk H.P."/>
            <person name="Lapidus A."/>
        </authorList>
    </citation>
    <scope>NUCLEOTIDE SEQUENCE [LARGE SCALE GENOMIC DNA]</scope>
    <source>
        <strain evidence="2">ATCC 700542 / DSM 9946 / VI-R2</strain>
    </source>
</reference>
<accession>D7BGE0</accession>
<dbReference type="AlphaFoldDB" id="D7BGE0"/>
<dbReference type="RefSeq" id="WP_013158313.1">
    <property type="nucleotide sequence ID" value="NC_014212.1"/>
</dbReference>
<dbReference type="Proteomes" id="UP000001916">
    <property type="component" value="Chromosome"/>
</dbReference>
<proteinExistence type="predicted"/>
<dbReference type="EMBL" id="CP002042">
    <property type="protein sequence ID" value="ADH63756.1"/>
    <property type="molecule type" value="Genomic_DNA"/>
</dbReference>
<evidence type="ECO:0000313" key="1">
    <source>
        <dbReference type="EMBL" id="ADH63756.1"/>
    </source>
</evidence>